<keyword evidence="2" id="KW-0808">Transferase</keyword>
<dbReference type="EC" id="2.7.7.6" evidence="2"/>
<dbReference type="AlphaFoldDB" id="A0A077ME97"/>
<dbReference type="STRING" id="1193518.BN13_330030"/>
<name>A0A077ME97_9MICO</name>
<feature type="region of interest" description="Disordered" evidence="1">
    <location>
        <begin position="45"/>
        <end position="76"/>
    </location>
</feature>
<evidence type="ECO:0000313" key="3">
    <source>
        <dbReference type="Proteomes" id="UP000035720"/>
    </source>
</evidence>
<gene>
    <name evidence="2" type="ORF">BN13_330030</name>
</gene>
<dbReference type="GO" id="GO:0003899">
    <property type="term" value="F:DNA-directed RNA polymerase activity"/>
    <property type="evidence" value="ECO:0007669"/>
    <property type="project" value="UniProtKB-EC"/>
</dbReference>
<reference evidence="2 3" key="1">
    <citation type="journal article" date="2013" name="ISME J.">
        <title>A metabolic model for members of the genus Tetrasphaera involved in enhanced biological phosphorus removal.</title>
        <authorList>
            <person name="Kristiansen R."/>
            <person name="Nguyen H.T.T."/>
            <person name="Saunders A.M."/>
            <person name="Nielsen J.L."/>
            <person name="Wimmer R."/>
            <person name="Le V.Q."/>
            <person name="McIlroy S.J."/>
            <person name="Petrovski S."/>
            <person name="Seviour R.J."/>
            <person name="Calteau A."/>
            <person name="Nielsen K.L."/>
            <person name="Nielsen P.H."/>
        </authorList>
    </citation>
    <scope>NUCLEOTIDE SEQUENCE [LARGE SCALE GENOMIC DNA]</scope>
    <source>
        <strain evidence="2 3">Ben 74</strain>
    </source>
</reference>
<proteinExistence type="predicted"/>
<keyword evidence="3" id="KW-1185">Reference proteome</keyword>
<evidence type="ECO:0000313" key="2">
    <source>
        <dbReference type="EMBL" id="CCI53272.1"/>
    </source>
</evidence>
<dbReference type="OrthoDB" id="9766486at2"/>
<accession>A0A077ME97</accession>
<organism evidence="2 3">
    <name type="scientific">Nostocoides jenkinsii Ben 74</name>
    <dbReference type="NCBI Taxonomy" id="1193518"/>
    <lineage>
        <taxon>Bacteria</taxon>
        <taxon>Bacillati</taxon>
        <taxon>Actinomycetota</taxon>
        <taxon>Actinomycetes</taxon>
        <taxon>Micrococcales</taxon>
        <taxon>Intrasporangiaceae</taxon>
        <taxon>Nostocoides</taxon>
    </lineage>
</organism>
<feature type="region of interest" description="Disordered" evidence="1">
    <location>
        <begin position="107"/>
        <end position="166"/>
    </location>
</feature>
<dbReference type="RefSeq" id="WP_048545491.1">
    <property type="nucleotide sequence ID" value="NZ_HF571038.1"/>
</dbReference>
<evidence type="ECO:0000256" key="1">
    <source>
        <dbReference type="SAM" id="MobiDB-lite"/>
    </source>
</evidence>
<dbReference type="Proteomes" id="UP000035720">
    <property type="component" value="Unassembled WGS sequence"/>
</dbReference>
<dbReference type="EMBL" id="CAJC01000143">
    <property type="protein sequence ID" value="CCI53272.1"/>
    <property type="molecule type" value="Genomic_DNA"/>
</dbReference>
<keyword evidence="2" id="KW-0548">Nucleotidyltransferase</keyword>
<protein>
    <submittedName>
        <fullName evidence="2">Putative RNA polymerase sigma-70 factor</fullName>
        <ecNumber evidence="2">2.7.7.6</ecNumber>
    </submittedName>
</protein>
<comment type="caution">
    <text evidence="2">The sequence shown here is derived from an EMBL/GenBank/DDBJ whole genome shotgun (WGS) entry which is preliminary data.</text>
</comment>
<sequence>MSPHDGDVPFEDDPTGMRALLAGLPDPGPMPDDLVARIQASLLSESRSRAADAQTPHSIPQPPTAPARHGASIPAGRKRPLGQWIFGLAAAGLVVAGGGYALRGAAGGSDAAGGAVSMGSAEAGSHSTSTSFAGGDASSSTKAASDDATVQGTVQVDGGGPTYTVKDLPEEAEGVVARAQDSPPSGFTPDGPFGDAERVEACLISLGMRPGDRSVVQVGTYGERAAAIVTYAEPGASTWTAYLVGPSCGLGTSDAIAGPVSVSAKASGGTNTP</sequence>
<feature type="region of interest" description="Disordered" evidence="1">
    <location>
        <begin position="1"/>
        <end position="31"/>
    </location>
</feature>
<feature type="compositionally biased region" description="Low complexity" evidence="1">
    <location>
        <begin position="112"/>
        <end position="125"/>
    </location>
</feature>
<feature type="compositionally biased region" description="Low complexity" evidence="1">
    <location>
        <begin position="133"/>
        <end position="156"/>
    </location>
</feature>